<reference evidence="8 9" key="1">
    <citation type="submission" date="2022-12" db="EMBL/GenBank/DDBJ databases">
        <title>Chromosome-scale assembly of the Ensete ventricosum genome.</title>
        <authorList>
            <person name="Dussert Y."/>
            <person name="Stocks J."/>
            <person name="Wendawek A."/>
            <person name="Woldeyes F."/>
            <person name="Nichols R.A."/>
            <person name="Borrell J.S."/>
        </authorList>
    </citation>
    <scope>NUCLEOTIDE SEQUENCE [LARGE SCALE GENOMIC DNA]</scope>
    <source>
        <strain evidence="9">cv. Maze</strain>
        <tissue evidence="8">Seeds</tissue>
    </source>
</reference>
<dbReference type="GO" id="GO:0004842">
    <property type="term" value="F:ubiquitin-protein transferase activity"/>
    <property type="evidence" value="ECO:0007669"/>
    <property type="project" value="TreeGrafter"/>
</dbReference>
<keyword evidence="3" id="KW-0862">Zinc</keyword>
<organism evidence="8 9">
    <name type="scientific">Ensete ventricosum</name>
    <name type="common">Abyssinian banana</name>
    <name type="synonym">Musa ensete</name>
    <dbReference type="NCBI Taxonomy" id="4639"/>
    <lineage>
        <taxon>Eukaryota</taxon>
        <taxon>Viridiplantae</taxon>
        <taxon>Streptophyta</taxon>
        <taxon>Embryophyta</taxon>
        <taxon>Tracheophyta</taxon>
        <taxon>Spermatophyta</taxon>
        <taxon>Magnoliopsida</taxon>
        <taxon>Liliopsida</taxon>
        <taxon>Zingiberales</taxon>
        <taxon>Musaceae</taxon>
        <taxon>Ensete</taxon>
    </lineage>
</organism>
<dbReference type="Gene3D" id="3.30.40.10">
    <property type="entry name" value="Zinc/RING finger domain, C3HC4 (zinc finger)"/>
    <property type="match status" value="1"/>
</dbReference>
<dbReference type="PANTHER" id="PTHR42647:SF5">
    <property type="entry name" value="SBP (S-RIBONUCLEASE BINDING PROTEIN) FAMILY PROTEIN"/>
    <property type="match status" value="1"/>
</dbReference>
<proteinExistence type="predicted"/>
<evidence type="ECO:0000256" key="5">
    <source>
        <dbReference type="SAM" id="Coils"/>
    </source>
</evidence>
<dbReference type="PANTHER" id="PTHR42647">
    <property type="entry name" value="SBP (S-RIBONUCLEASE BINDING PROTEIN) FAMILY PROTEIN"/>
    <property type="match status" value="1"/>
</dbReference>
<name>A0AAV8RCW1_ENSVE</name>
<sequence length="314" mass="33247">MVIRAQHPSSVPLLNRDEERTGVDCSQHLPGFLDPSAVMFSGSGATANPRKRSREEAAEAIGSTPVQDNDSISNLLVLGPSSLPPTLVTLAHLRSESAAPLASTGLQLAFGEQQQQQYAFNPLLPASPALFEKLDPHLKQHQDEIDGYLRAQGELLRRTLVAKWRSHHQALLSAAAAAARQRIKAKEAEVERSARQSAELEKRIARLRAETLTWQAKAVAAQTAVAGLQAQLQRATEAAAAAWEGEGESGSASLIDPEPAAQGSCRACRLRNAAVVVLPCRHLSLCADCAAAGAADSCPACGHISTGSLHVAFS</sequence>
<accession>A0AAV8RCW1</accession>
<keyword evidence="2 4" id="KW-0863">Zinc-finger</keyword>
<comment type="caution">
    <text evidence="8">The sequence shown here is derived from an EMBL/GenBank/DDBJ whole genome shotgun (WGS) entry which is preliminary data.</text>
</comment>
<dbReference type="InterPro" id="IPR013083">
    <property type="entry name" value="Znf_RING/FYVE/PHD"/>
</dbReference>
<protein>
    <recommendedName>
        <fullName evidence="7">RING-type domain-containing protein</fullName>
    </recommendedName>
</protein>
<dbReference type="AlphaFoldDB" id="A0AAV8RCW1"/>
<dbReference type="Proteomes" id="UP001222027">
    <property type="component" value="Unassembled WGS sequence"/>
</dbReference>
<evidence type="ECO:0000256" key="2">
    <source>
        <dbReference type="ARBA" id="ARBA00022771"/>
    </source>
</evidence>
<feature type="coiled-coil region" evidence="5">
    <location>
        <begin position="176"/>
        <end position="238"/>
    </location>
</feature>
<dbReference type="PROSITE" id="PS50089">
    <property type="entry name" value="ZF_RING_2"/>
    <property type="match status" value="1"/>
</dbReference>
<dbReference type="EMBL" id="JAQQAF010000003">
    <property type="protein sequence ID" value="KAJ8498147.1"/>
    <property type="molecule type" value="Genomic_DNA"/>
</dbReference>
<dbReference type="GO" id="GO:0008270">
    <property type="term" value="F:zinc ion binding"/>
    <property type="evidence" value="ECO:0007669"/>
    <property type="project" value="UniProtKB-KW"/>
</dbReference>
<keyword evidence="5" id="KW-0175">Coiled coil</keyword>
<dbReference type="InterPro" id="IPR001841">
    <property type="entry name" value="Znf_RING"/>
</dbReference>
<evidence type="ECO:0000256" key="6">
    <source>
        <dbReference type="SAM" id="MobiDB-lite"/>
    </source>
</evidence>
<evidence type="ECO:0000256" key="3">
    <source>
        <dbReference type="ARBA" id="ARBA00022833"/>
    </source>
</evidence>
<evidence type="ECO:0000256" key="1">
    <source>
        <dbReference type="ARBA" id="ARBA00022723"/>
    </source>
</evidence>
<dbReference type="Pfam" id="PF13920">
    <property type="entry name" value="zf-C3HC4_3"/>
    <property type="match status" value="1"/>
</dbReference>
<dbReference type="PIRSF" id="PIRSF036836">
    <property type="entry name" value="RNase_bind_SBP1"/>
    <property type="match status" value="1"/>
</dbReference>
<evidence type="ECO:0000313" key="9">
    <source>
        <dbReference type="Proteomes" id="UP001222027"/>
    </source>
</evidence>
<keyword evidence="1" id="KW-0479">Metal-binding</keyword>
<feature type="domain" description="RING-type" evidence="7">
    <location>
        <begin position="265"/>
        <end position="301"/>
    </location>
</feature>
<evidence type="ECO:0000259" key="7">
    <source>
        <dbReference type="PROSITE" id="PS50089"/>
    </source>
</evidence>
<gene>
    <name evidence="8" type="ORF">OPV22_008699</name>
</gene>
<keyword evidence="9" id="KW-1185">Reference proteome</keyword>
<evidence type="ECO:0000256" key="4">
    <source>
        <dbReference type="PROSITE-ProRule" id="PRU00175"/>
    </source>
</evidence>
<feature type="region of interest" description="Disordered" evidence="6">
    <location>
        <begin position="44"/>
        <end position="65"/>
    </location>
</feature>
<evidence type="ECO:0000313" key="8">
    <source>
        <dbReference type="EMBL" id="KAJ8498147.1"/>
    </source>
</evidence>